<keyword evidence="2" id="KW-1185">Reference proteome</keyword>
<evidence type="ECO:0000313" key="1">
    <source>
        <dbReference type="EMBL" id="KAH7092619.1"/>
    </source>
</evidence>
<dbReference type="AlphaFoldDB" id="A0A8K0RC86"/>
<gene>
    <name evidence="1" type="ORF">FB567DRAFT_545763</name>
</gene>
<dbReference type="Proteomes" id="UP000813461">
    <property type="component" value="Unassembled WGS sequence"/>
</dbReference>
<dbReference type="EMBL" id="JAGMVJ010000003">
    <property type="protein sequence ID" value="KAH7092619.1"/>
    <property type="molecule type" value="Genomic_DNA"/>
</dbReference>
<protein>
    <submittedName>
        <fullName evidence="1">Uncharacterized protein</fullName>
    </submittedName>
</protein>
<name>A0A8K0RC86_9PLEO</name>
<evidence type="ECO:0000313" key="2">
    <source>
        <dbReference type="Proteomes" id="UP000813461"/>
    </source>
</evidence>
<accession>A0A8K0RC86</accession>
<reference evidence="1" key="1">
    <citation type="journal article" date="2021" name="Nat. Commun.">
        <title>Genetic determinants of endophytism in the Arabidopsis root mycobiome.</title>
        <authorList>
            <person name="Mesny F."/>
            <person name="Miyauchi S."/>
            <person name="Thiergart T."/>
            <person name="Pickel B."/>
            <person name="Atanasova L."/>
            <person name="Karlsson M."/>
            <person name="Huettel B."/>
            <person name="Barry K.W."/>
            <person name="Haridas S."/>
            <person name="Chen C."/>
            <person name="Bauer D."/>
            <person name="Andreopoulos W."/>
            <person name="Pangilinan J."/>
            <person name="LaButti K."/>
            <person name="Riley R."/>
            <person name="Lipzen A."/>
            <person name="Clum A."/>
            <person name="Drula E."/>
            <person name="Henrissat B."/>
            <person name="Kohler A."/>
            <person name="Grigoriev I.V."/>
            <person name="Martin F.M."/>
            <person name="Hacquard S."/>
        </authorList>
    </citation>
    <scope>NUCLEOTIDE SEQUENCE</scope>
    <source>
        <strain evidence="1">MPI-SDFR-AT-0120</strain>
    </source>
</reference>
<sequence length="208" mass="22748">MDVSENFKAAHEREMGCVDPSSAFAISPRGWKNVPSISRNFGKSRRPRAGFWSVDTSPPATARKADTMFSVCSAKLRGVTEAFSRHLRAKKLTPSVAATDLATDPADGRVCRSFQNALVRPERKRPPTTAKIDEAVWLAGKRGHIVSRASLIRLLSTAIVRDDDAVDVCNCGAPRTADRGGEVAEKDIIWCSGCIPPADWVRLNRVYP</sequence>
<dbReference type="OrthoDB" id="10285313at2759"/>
<proteinExistence type="predicted"/>
<organism evidence="1 2">
    <name type="scientific">Paraphoma chrysanthemicola</name>
    <dbReference type="NCBI Taxonomy" id="798071"/>
    <lineage>
        <taxon>Eukaryota</taxon>
        <taxon>Fungi</taxon>
        <taxon>Dikarya</taxon>
        <taxon>Ascomycota</taxon>
        <taxon>Pezizomycotina</taxon>
        <taxon>Dothideomycetes</taxon>
        <taxon>Pleosporomycetidae</taxon>
        <taxon>Pleosporales</taxon>
        <taxon>Pleosporineae</taxon>
        <taxon>Phaeosphaeriaceae</taxon>
        <taxon>Paraphoma</taxon>
    </lineage>
</organism>
<comment type="caution">
    <text evidence="1">The sequence shown here is derived from an EMBL/GenBank/DDBJ whole genome shotgun (WGS) entry which is preliminary data.</text>
</comment>